<dbReference type="Gene3D" id="3.80.10.10">
    <property type="entry name" value="Ribonuclease Inhibitor"/>
    <property type="match status" value="1"/>
</dbReference>
<reference evidence="12" key="1">
    <citation type="submission" date="2018-01" db="EMBL/GenBank/DDBJ databases">
        <authorList>
            <person name="Mao J.F."/>
        </authorList>
    </citation>
    <scope>NUCLEOTIDE SEQUENCE</scope>
    <source>
        <strain evidence="12">Huo1</strain>
        <tissue evidence="12">Leaf</tissue>
    </source>
</reference>
<evidence type="ECO:0000256" key="3">
    <source>
        <dbReference type="ARBA" id="ARBA00008894"/>
    </source>
</evidence>
<feature type="domain" description="Disease resistance protein winged helix" evidence="11">
    <location>
        <begin position="48"/>
        <end position="117"/>
    </location>
</feature>
<evidence type="ECO:0000259" key="11">
    <source>
        <dbReference type="Pfam" id="PF23559"/>
    </source>
</evidence>
<dbReference type="InterPro" id="IPR036388">
    <property type="entry name" value="WH-like_DNA-bd_sf"/>
</dbReference>
<evidence type="ECO:0000313" key="13">
    <source>
        <dbReference type="Proteomes" id="UP000298416"/>
    </source>
</evidence>
<dbReference type="FunFam" id="1.10.10.10:FF:000322">
    <property type="entry name" value="Probable disease resistance protein At1g63360"/>
    <property type="match status" value="1"/>
</dbReference>
<keyword evidence="7" id="KW-0677">Repeat</keyword>
<dbReference type="AlphaFoldDB" id="A0A8X8X695"/>
<evidence type="ECO:0000256" key="5">
    <source>
        <dbReference type="ARBA" id="ARBA00022614"/>
    </source>
</evidence>
<dbReference type="Pfam" id="PF23559">
    <property type="entry name" value="WHD_DRP"/>
    <property type="match status" value="1"/>
</dbReference>
<name>A0A8X8X695_SALSN</name>
<evidence type="ECO:0000256" key="10">
    <source>
        <dbReference type="ARBA" id="ARBA00022840"/>
    </source>
</evidence>
<keyword evidence="13" id="KW-1185">Reference proteome</keyword>
<dbReference type="InterPro" id="IPR032675">
    <property type="entry name" value="LRR_dom_sf"/>
</dbReference>
<protein>
    <recommendedName>
        <fullName evidence="11">Disease resistance protein winged helix domain-containing protein</fullName>
    </recommendedName>
</protein>
<keyword evidence="6" id="KW-0381">Hypersensitive response</keyword>
<comment type="caution">
    <text evidence="12">The sequence shown here is derived from an EMBL/GenBank/DDBJ whole genome shotgun (WGS) entry which is preliminary data.</text>
</comment>
<evidence type="ECO:0000256" key="9">
    <source>
        <dbReference type="ARBA" id="ARBA00022821"/>
    </source>
</evidence>
<gene>
    <name evidence="12" type="ORF">SASPL_130151</name>
</gene>
<dbReference type="InterPro" id="IPR027417">
    <property type="entry name" value="P-loop_NTPase"/>
</dbReference>
<keyword evidence="10" id="KW-0067">ATP-binding</keyword>
<accession>A0A8X8X695</accession>
<reference evidence="12" key="2">
    <citation type="submission" date="2020-08" db="EMBL/GenBank/DDBJ databases">
        <title>Plant Genome Project.</title>
        <authorList>
            <person name="Zhang R.-G."/>
        </authorList>
    </citation>
    <scope>NUCLEOTIDE SEQUENCE</scope>
    <source>
        <strain evidence="12">Huo1</strain>
        <tissue evidence="12">Leaf</tissue>
    </source>
</reference>
<evidence type="ECO:0000313" key="12">
    <source>
        <dbReference type="EMBL" id="KAG6407167.1"/>
    </source>
</evidence>
<dbReference type="GO" id="GO:0009626">
    <property type="term" value="P:plant-type hypersensitive response"/>
    <property type="evidence" value="ECO:0007669"/>
    <property type="project" value="UniProtKB-KW"/>
</dbReference>
<dbReference type="InterPro" id="IPR044974">
    <property type="entry name" value="Disease_R_plants"/>
</dbReference>
<dbReference type="EMBL" id="PNBA02000011">
    <property type="protein sequence ID" value="KAG6407167.1"/>
    <property type="molecule type" value="Genomic_DNA"/>
</dbReference>
<dbReference type="InterPro" id="IPR058922">
    <property type="entry name" value="WHD_DRP"/>
</dbReference>
<proteinExistence type="inferred from homology"/>
<keyword evidence="4" id="KW-0963">Cytoplasm</keyword>
<dbReference type="SUPFAM" id="SSF52058">
    <property type="entry name" value="L domain-like"/>
    <property type="match status" value="1"/>
</dbReference>
<evidence type="ECO:0000256" key="6">
    <source>
        <dbReference type="ARBA" id="ARBA00022667"/>
    </source>
</evidence>
<evidence type="ECO:0000256" key="2">
    <source>
        <dbReference type="ARBA" id="ARBA00004496"/>
    </source>
</evidence>
<dbReference type="Gene3D" id="1.10.10.10">
    <property type="entry name" value="Winged helix-like DNA-binding domain superfamily/Winged helix DNA-binding domain"/>
    <property type="match status" value="1"/>
</dbReference>
<keyword evidence="8" id="KW-0547">Nucleotide-binding</keyword>
<keyword evidence="5" id="KW-0433">Leucine-rich repeat</keyword>
<dbReference type="PANTHER" id="PTHR23155">
    <property type="entry name" value="DISEASE RESISTANCE PROTEIN RP"/>
    <property type="match status" value="1"/>
</dbReference>
<dbReference type="GO" id="GO:0005524">
    <property type="term" value="F:ATP binding"/>
    <property type="evidence" value="ECO:0007669"/>
    <property type="project" value="UniProtKB-KW"/>
</dbReference>
<evidence type="ECO:0000256" key="1">
    <source>
        <dbReference type="ARBA" id="ARBA00002074"/>
    </source>
</evidence>
<dbReference type="Proteomes" id="UP000298416">
    <property type="component" value="Unassembled WGS sequence"/>
</dbReference>
<comment type="subcellular location">
    <subcellularLocation>
        <location evidence="2">Cytoplasm</location>
    </subcellularLocation>
</comment>
<evidence type="ECO:0000256" key="7">
    <source>
        <dbReference type="ARBA" id="ARBA00022737"/>
    </source>
</evidence>
<comment type="similarity">
    <text evidence="3">Belongs to the disease resistance NB-LRR family.</text>
</comment>
<dbReference type="SUPFAM" id="SSF52540">
    <property type="entry name" value="P-loop containing nucleoside triphosphate hydrolases"/>
    <property type="match status" value="1"/>
</dbReference>
<keyword evidence="9" id="KW-0611">Plant defense</keyword>
<evidence type="ECO:0000256" key="8">
    <source>
        <dbReference type="ARBA" id="ARBA00022741"/>
    </source>
</evidence>
<dbReference type="GO" id="GO:0005737">
    <property type="term" value="C:cytoplasm"/>
    <property type="evidence" value="ECO:0007669"/>
    <property type="project" value="UniProtKB-SubCell"/>
</dbReference>
<comment type="function">
    <text evidence="1">Confers resistance to late blight (Phytophthora infestans) races carrying the avirulence gene Avr1. Resistance proteins guard the plant against pathogens that contain an appropriate avirulence protein via an indirect interaction with this avirulence protein. That triggers a defense system including the hypersensitive response, which restricts the pathogen growth.</text>
</comment>
<dbReference type="PANTHER" id="PTHR23155:SF1152">
    <property type="entry name" value="AAA+ ATPASE DOMAIN-CONTAINING PROTEIN"/>
    <property type="match status" value="1"/>
</dbReference>
<evidence type="ECO:0000256" key="4">
    <source>
        <dbReference type="ARBA" id="ARBA00022490"/>
    </source>
</evidence>
<sequence length="510" mass="58413">MALSYWENVAQSILYSTDIDEQCLNVLSLSYRYLPAHLKPCFLLLGAFLEDEEINVKDVFKLWIAEGFIEHFDDIRFEDVAAYYLWELLMRNLIFVVMVDYMGNVLTFKVHDLVREMCQQTAKKEKFLPVFETSGTMMRERQIVINREVNSETITFDAPVRCLICNKGCYGINNLYNLKLLRTLSKVVSTLTSESIFQQVNLRYLKIYLAYIPSQWREFAMSLTFPSCLRELRLFSCGVDWEELTMMVGSLPHLEKLSLLQNSVIGSVWTPVEGKFCHLKILTIDGCGDLVCWNADNSHFPVLKYLYLRDLCKLIEFPSSLGEIATLEQIELRFCSASSTISAMRTLVEQEELANESLQLSVYFRGDEETMESFKNEIREEGLTSSTNLSLRLIVEISAVEVTLLNDRLSPSFAIWCGLWVADQDLIVARCKGLLPLAIVAVGGHLRKSPTALGYWENVAQSILYPTEIDEQCLNVLSLSYRYLPAQLKPCFLLLGAFPEDEEIYAQEVL</sequence>
<organism evidence="12">
    <name type="scientific">Salvia splendens</name>
    <name type="common">Scarlet sage</name>
    <dbReference type="NCBI Taxonomy" id="180675"/>
    <lineage>
        <taxon>Eukaryota</taxon>
        <taxon>Viridiplantae</taxon>
        <taxon>Streptophyta</taxon>
        <taxon>Embryophyta</taxon>
        <taxon>Tracheophyta</taxon>
        <taxon>Spermatophyta</taxon>
        <taxon>Magnoliopsida</taxon>
        <taxon>eudicotyledons</taxon>
        <taxon>Gunneridae</taxon>
        <taxon>Pentapetalae</taxon>
        <taxon>asterids</taxon>
        <taxon>lamiids</taxon>
        <taxon>Lamiales</taxon>
        <taxon>Lamiaceae</taxon>
        <taxon>Nepetoideae</taxon>
        <taxon>Mentheae</taxon>
        <taxon>Salviinae</taxon>
        <taxon>Salvia</taxon>
        <taxon>Salvia subgen. Calosphace</taxon>
        <taxon>core Calosphace</taxon>
    </lineage>
</organism>